<dbReference type="SMART" id="SM00563">
    <property type="entry name" value="PlsC"/>
    <property type="match status" value="1"/>
</dbReference>
<reference evidence="3 4" key="1">
    <citation type="journal article" date="2011" name="Front. Microbiol.">
        <title>Genomic signatures of strain selection and enhancement in Bacillus atrophaeus var. globigii, a historical biowarfare simulant.</title>
        <authorList>
            <person name="Gibbons H.S."/>
            <person name="Broomall S.M."/>
            <person name="McNew L.A."/>
            <person name="Daligault H."/>
            <person name="Chapman C."/>
            <person name="Bruce D."/>
            <person name="Karavis M."/>
            <person name="Krepps M."/>
            <person name="McGregor P.A."/>
            <person name="Hong C."/>
            <person name="Park K.H."/>
            <person name="Akmal A."/>
            <person name="Feldman A."/>
            <person name="Lin J.S."/>
            <person name="Chang W.E."/>
            <person name="Higgs B.W."/>
            <person name="Demirev P."/>
            <person name="Lindquist J."/>
            <person name="Liem A."/>
            <person name="Fochler E."/>
            <person name="Read T.D."/>
            <person name="Tapia R."/>
            <person name="Johnson S."/>
            <person name="Bishop-Lilly K.A."/>
            <person name="Detter C."/>
            <person name="Han C."/>
            <person name="Sozhamannan S."/>
            <person name="Rosenzweig C.N."/>
            <person name="Skowronski E.W."/>
        </authorList>
    </citation>
    <scope>NUCLEOTIDE SEQUENCE [LARGE SCALE GENOMIC DNA]</scope>
    <source>
        <strain evidence="3 4">AK5</strain>
    </source>
</reference>
<dbReference type="SUPFAM" id="SSF69593">
    <property type="entry name" value="Glycerol-3-phosphate (1)-acyltransferase"/>
    <property type="match status" value="1"/>
</dbReference>
<dbReference type="NCBIfam" id="NF010621">
    <property type="entry name" value="PRK14014.1"/>
    <property type="match status" value="1"/>
</dbReference>
<feature type="transmembrane region" description="Helical" evidence="1">
    <location>
        <begin position="12"/>
        <end position="35"/>
    </location>
</feature>
<evidence type="ECO:0000259" key="2">
    <source>
        <dbReference type="SMART" id="SM00563"/>
    </source>
</evidence>
<keyword evidence="1" id="KW-0812">Transmembrane</keyword>
<dbReference type="PANTHER" id="PTHR10983:SF15">
    <property type="entry name" value="ACYLTRANSFERASE YIHG-RELATED"/>
    <property type="match status" value="1"/>
</dbReference>
<dbReference type="AlphaFoldDB" id="A0A432VRW8"/>
<evidence type="ECO:0000256" key="1">
    <source>
        <dbReference type="SAM" id="Phobius"/>
    </source>
</evidence>
<dbReference type="InterPro" id="IPR002123">
    <property type="entry name" value="Plipid/glycerol_acylTrfase"/>
</dbReference>
<organism evidence="3 4">
    <name type="scientific">Aliidiomarina haloalkalitolerans</name>
    <dbReference type="NCBI Taxonomy" id="859059"/>
    <lineage>
        <taxon>Bacteria</taxon>
        <taxon>Pseudomonadati</taxon>
        <taxon>Pseudomonadota</taxon>
        <taxon>Gammaproteobacteria</taxon>
        <taxon>Alteromonadales</taxon>
        <taxon>Idiomarinaceae</taxon>
        <taxon>Aliidiomarina</taxon>
    </lineage>
</organism>
<keyword evidence="1" id="KW-0472">Membrane</keyword>
<dbReference type="Proteomes" id="UP000288212">
    <property type="component" value="Unassembled WGS sequence"/>
</dbReference>
<gene>
    <name evidence="3" type="ORF">CWE06_08650</name>
</gene>
<evidence type="ECO:0000313" key="3">
    <source>
        <dbReference type="EMBL" id="RUO19099.1"/>
    </source>
</evidence>
<keyword evidence="3" id="KW-0808">Transferase</keyword>
<dbReference type="OrthoDB" id="319710at2"/>
<protein>
    <submittedName>
        <fullName evidence="3">Acyltransferase</fullName>
    </submittedName>
</protein>
<dbReference type="RefSeq" id="WP_126793174.1">
    <property type="nucleotide sequence ID" value="NZ_PIPI01000006.1"/>
</dbReference>
<dbReference type="CDD" id="cd07990">
    <property type="entry name" value="LPLAT_LCLAT1-like"/>
    <property type="match status" value="1"/>
</dbReference>
<dbReference type="GO" id="GO:0005886">
    <property type="term" value="C:plasma membrane"/>
    <property type="evidence" value="ECO:0007669"/>
    <property type="project" value="TreeGrafter"/>
</dbReference>
<feature type="domain" description="Phospholipid/glycerol acyltransferase" evidence="2">
    <location>
        <begin position="89"/>
        <end position="231"/>
    </location>
</feature>
<keyword evidence="4" id="KW-1185">Reference proteome</keyword>
<accession>A0A432VRW8</accession>
<dbReference type="EMBL" id="PIPI01000006">
    <property type="protein sequence ID" value="RUO19099.1"/>
    <property type="molecule type" value="Genomic_DNA"/>
</dbReference>
<keyword evidence="1" id="KW-1133">Transmembrane helix</keyword>
<keyword evidence="3" id="KW-0012">Acyltransferase</keyword>
<proteinExistence type="predicted"/>
<sequence length="301" mass="35002">MLRFLPAPIKLVISFLWAGLSTLFIGLTIIILGLFKFLIPIPASQRFVSRVANTVFRGWAYAMSFMFRLSYPVKWQVEGDLPNNPDGWYLIMSNHLSWVDILVMMHLSRSNLPMPRFFLKQELFWVPVVGIGCWVLDMPFMKRYSKEQIAKRPELQGKDIATTREKCEKFRHIPTTVINFCEGTRLTPAKHAKKQSPYRHLLPPKAGGTSFTLQAMGEQFQEILDVTMVYPGYKAGDAIVGPLLRGELTEVYVHIDRIPVTPDLRGDYFNDPAFREHFQDWLNERWSMKDQRIEDYLNRAR</sequence>
<name>A0A432VRW8_9GAMM</name>
<dbReference type="Pfam" id="PF01553">
    <property type="entry name" value="Acyltransferase"/>
    <property type="match status" value="1"/>
</dbReference>
<dbReference type="GO" id="GO:0016746">
    <property type="term" value="F:acyltransferase activity"/>
    <property type="evidence" value="ECO:0007669"/>
    <property type="project" value="UniProtKB-KW"/>
</dbReference>
<dbReference type="PANTHER" id="PTHR10983">
    <property type="entry name" value="1-ACYLGLYCEROL-3-PHOSPHATE ACYLTRANSFERASE-RELATED"/>
    <property type="match status" value="1"/>
</dbReference>
<evidence type="ECO:0000313" key="4">
    <source>
        <dbReference type="Proteomes" id="UP000288212"/>
    </source>
</evidence>
<comment type="caution">
    <text evidence="3">The sequence shown here is derived from an EMBL/GenBank/DDBJ whole genome shotgun (WGS) entry which is preliminary data.</text>
</comment>